<protein>
    <recommendedName>
        <fullName evidence="4">HIT-type domain-containing protein</fullName>
    </recommendedName>
</protein>
<evidence type="ECO:0000313" key="3">
    <source>
        <dbReference type="Proteomes" id="UP001066276"/>
    </source>
</evidence>
<feature type="region of interest" description="Disordered" evidence="1">
    <location>
        <begin position="45"/>
        <end position="67"/>
    </location>
</feature>
<name>A0AAV7UVM7_PLEWA</name>
<sequence length="67" mass="7506">MPTCPDYCRKSNPSERFCCHYRDGPACVQLCKVKGKEAEGISGAERLLTDVTRDSNDGQKPSKENER</sequence>
<evidence type="ECO:0000313" key="2">
    <source>
        <dbReference type="EMBL" id="KAJ1193143.1"/>
    </source>
</evidence>
<accession>A0AAV7UVM7</accession>
<dbReference type="AlphaFoldDB" id="A0AAV7UVM7"/>
<evidence type="ECO:0008006" key="4">
    <source>
        <dbReference type="Google" id="ProtNLM"/>
    </source>
</evidence>
<dbReference type="EMBL" id="JANPWB010000004">
    <property type="protein sequence ID" value="KAJ1193143.1"/>
    <property type="molecule type" value="Genomic_DNA"/>
</dbReference>
<dbReference type="Proteomes" id="UP001066276">
    <property type="component" value="Chromosome 2_2"/>
</dbReference>
<comment type="caution">
    <text evidence="2">The sequence shown here is derived from an EMBL/GenBank/DDBJ whole genome shotgun (WGS) entry which is preliminary data.</text>
</comment>
<keyword evidence="3" id="KW-1185">Reference proteome</keyword>
<feature type="compositionally biased region" description="Basic and acidic residues" evidence="1">
    <location>
        <begin position="47"/>
        <end position="67"/>
    </location>
</feature>
<proteinExistence type="predicted"/>
<reference evidence="2" key="1">
    <citation type="journal article" date="2022" name="bioRxiv">
        <title>Sequencing and chromosome-scale assembly of the giantPleurodeles waltlgenome.</title>
        <authorList>
            <person name="Brown T."/>
            <person name="Elewa A."/>
            <person name="Iarovenko S."/>
            <person name="Subramanian E."/>
            <person name="Araus A.J."/>
            <person name="Petzold A."/>
            <person name="Susuki M."/>
            <person name="Suzuki K.-i.T."/>
            <person name="Hayashi T."/>
            <person name="Toyoda A."/>
            <person name="Oliveira C."/>
            <person name="Osipova E."/>
            <person name="Leigh N.D."/>
            <person name="Simon A."/>
            <person name="Yun M.H."/>
        </authorList>
    </citation>
    <scope>NUCLEOTIDE SEQUENCE</scope>
    <source>
        <strain evidence="2">20211129_DDA</strain>
        <tissue evidence="2">Liver</tissue>
    </source>
</reference>
<evidence type="ECO:0000256" key="1">
    <source>
        <dbReference type="SAM" id="MobiDB-lite"/>
    </source>
</evidence>
<organism evidence="2 3">
    <name type="scientific">Pleurodeles waltl</name>
    <name type="common">Iberian ribbed newt</name>
    <dbReference type="NCBI Taxonomy" id="8319"/>
    <lineage>
        <taxon>Eukaryota</taxon>
        <taxon>Metazoa</taxon>
        <taxon>Chordata</taxon>
        <taxon>Craniata</taxon>
        <taxon>Vertebrata</taxon>
        <taxon>Euteleostomi</taxon>
        <taxon>Amphibia</taxon>
        <taxon>Batrachia</taxon>
        <taxon>Caudata</taxon>
        <taxon>Salamandroidea</taxon>
        <taxon>Salamandridae</taxon>
        <taxon>Pleurodelinae</taxon>
        <taxon>Pleurodeles</taxon>
    </lineage>
</organism>
<gene>
    <name evidence="2" type="ORF">NDU88_002448</name>
</gene>